<gene>
    <name evidence="1" type="ORF">CEXT_128301</name>
</gene>
<comment type="caution">
    <text evidence="1">The sequence shown here is derived from an EMBL/GenBank/DDBJ whole genome shotgun (WGS) entry which is preliminary data.</text>
</comment>
<protein>
    <recommendedName>
        <fullName evidence="3">Ribosomal protein L14</fullName>
    </recommendedName>
</protein>
<sequence>MIMFLAKEKDIRTVNCDKKFWKTKEIFHLCQKKLVRVSQSAIRMDKQDSISLINLRITADPGSRTNWRSSTVGAAGPNIK</sequence>
<evidence type="ECO:0008006" key="3">
    <source>
        <dbReference type="Google" id="ProtNLM"/>
    </source>
</evidence>
<keyword evidence="2" id="KW-1185">Reference proteome</keyword>
<dbReference type="Proteomes" id="UP001054945">
    <property type="component" value="Unassembled WGS sequence"/>
</dbReference>
<dbReference type="EMBL" id="BPLR01000687">
    <property type="protein sequence ID" value="GIY96651.1"/>
    <property type="molecule type" value="Genomic_DNA"/>
</dbReference>
<accession>A0AAV4XNC3</accession>
<evidence type="ECO:0000313" key="1">
    <source>
        <dbReference type="EMBL" id="GIY96651.1"/>
    </source>
</evidence>
<reference evidence="1 2" key="1">
    <citation type="submission" date="2021-06" db="EMBL/GenBank/DDBJ databases">
        <title>Caerostris extrusa draft genome.</title>
        <authorList>
            <person name="Kono N."/>
            <person name="Arakawa K."/>
        </authorList>
    </citation>
    <scope>NUCLEOTIDE SEQUENCE [LARGE SCALE GENOMIC DNA]</scope>
</reference>
<organism evidence="1 2">
    <name type="scientific">Caerostris extrusa</name>
    <name type="common">Bark spider</name>
    <name type="synonym">Caerostris bankana</name>
    <dbReference type="NCBI Taxonomy" id="172846"/>
    <lineage>
        <taxon>Eukaryota</taxon>
        <taxon>Metazoa</taxon>
        <taxon>Ecdysozoa</taxon>
        <taxon>Arthropoda</taxon>
        <taxon>Chelicerata</taxon>
        <taxon>Arachnida</taxon>
        <taxon>Araneae</taxon>
        <taxon>Araneomorphae</taxon>
        <taxon>Entelegynae</taxon>
        <taxon>Araneoidea</taxon>
        <taxon>Araneidae</taxon>
        <taxon>Caerostris</taxon>
    </lineage>
</organism>
<proteinExistence type="predicted"/>
<evidence type="ECO:0000313" key="2">
    <source>
        <dbReference type="Proteomes" id="UP001054945"/>
    </source>
</evidence>
<name>A0AAV4XNC3_CAEEX</name>
<dbReference type="AlphaFoldDB" id="A0AAV4XNC3"/>